<dbReference type="GO" id="GO:0005525">
    <property type="term" value="F:GTP binding"/>
    <property type="evidence" value="ECO:0007669"/>
    <property type="project" value="UniProtKB-UniRule"/>
</dbReference>
<keyword evidence="6 8" id="KW-0342">GTP-binding</keyword>
<feature type="binding site" evidence="8">
    <location>
        <begin position="12"/>
        <end position="14"/>
    </location>
    <ligand>
        <name>GTP</name>
        <dbReference type="ChEBI" id="CHEBI:37565"/>
    </ligand>
</feature>
<keyword evidence="3 8" id="KW-0479">Metal-binding</keyword>
<comment type="caution">
    <text evidence="8">Lacks conserved residue(s) required for the propagation of feature annotation.</text>
</comment>
<dbReference type="InterPro" id="IPR025877">
    <property type="entry name" value="MobA-like_NTP_Trfase"/>
</dbReference>
<dbReference type="AlphaFoldDB" id="A0A2Z4FMI7"/>
<evidence type="ECO:0000256" key="4">
    <source>
        <dbReference type="ARBA" id="ARBA00022741"/>
    </source>
</evidence>
<accession>A0A2Z4FMI7</accession>
<evidence type="ECO:0000313" key="10">
    <source>
        <dbReference type="Proteomes" id="UP000249799"/>
    </source>
</evidence>
<feature type="binding site" evidence="8">
    <location>
        <position position="94"/>
    </location>
    <ligand>
        <name>GTP</name>
        <dbReference type="ChEBI" id="CHEBI:37565"/>
    </ligand>
</feature>
<organism evidence="9 10">
    <name type="scientific">Bradymonas sediminis</name>
    <dbReference type="NCBI Taxonomy" id="1548548"/>
    <lineage>
        <taxon>Bacteria</taxon>
        <taxon>Deltaproteobacteria</taxon>
        <taxon>Bradymonadales</taxon>
        <taxon>Bradymonadaceae</taxon>
        <taxon>Bradymonas</taxon>
    </lineage>
</organism>
<feature type="binding site" evidence="8">
    <location>
        <position position="66"/>
    </location>
    <ligand>
        <name>GTP</name>
        <dbReference type="ChEBI" id="CHEBI:37565"/>
    </ligand>
</feature>
<proteinExistence type="inferred from homology"/>
<evidence type="ECO:0000256" key="1">
    <source>
        <dbReference type="ARBA" id="ARBA00022490"/>
    </source>
</evidence>
<protein>
    <recommendedName>
        <fullName evidence="8">Probable molybdenum cofactor guanylyltransferase</fullName>
        <shortName evidence="8">MoCo guanylyltransferase</shortName>
        <ecNumber evidence="8">2.7.7.77</ecNumber>
    </recommendedName>
    <alternativeName>
        <fullName evidence="8">GTP:molybdopterin guanylyltransferase</fullName>
    </alternativeName>
    <alternativeName>
        <fullName evidence="8">Mo-MPT guanylyltransferase</fullName>
    </alternativeName>
    <alternativeName>
        <fullName evidence="8">Molybdopterin guanylyltransferase</fullName>
    </alternativeName>
    <alternativeName>
        <fullName evidence="8">Molybdopterin-guanine dinucleotide synthase</fullName>
        <shortName evidence="8">MGD synthase</shortName>
    </alternativeName>
</protein>
<dbReference type="KEGG" id="bsed:DN745_11765"/>
<dbReference type="OrthoDB" id="9788394at2"/>
<dbReference type="GO" id="GO:0046872">
    <property type="term" value="F:metal ion binding"/>
    <property type="evidence" value="ECO:0007669"/>
    <property type="project" value="UniProtKB-KW"/>
</dbReference>
<name>A0A2Z4FMI7_9DELT</name>
<dbReference type="PANTHER" id="PTHR19136">
    <property type="entry name" value="MOLYBDENUM COFACTOR GUANYLYLTRANSFERASE"/>
    <property type="match status" value="1"/>
</dbReference>
<evidence type="ECO:0000256" key="6">
    <source>
        <dbReference type="ARBA" id="ARBA00023134"/>
    </source>
</evidence>
<keyword evidence="4 8" id="KW-0547">Nucleotide-binding</keyword>
<dbReference type="EC" id="2.7.7.77" evidence="8"/>
<keyword evidence="1 8" id="KW-0963">Cytoplasm</keyword>
<dbReference type="CDD" id="cd02503">
    <property type="entry name" value="MobA"/>
    <property type="match status" value="1"/>
</dbReference>
<dbReference type="EMBL" id="CP030032">
    <property type="protein sequence ID" value="AWV89976.1"/>
    <property type="molecule type" value="Genomic_DNA"/>
</dbReference>
<keyword evidence="10" id="KW-1185">Reference proteome</keyword>
<comment type="subcellular location">
    <subcellularLocation>
        <location evidence="8">Cytoplasm</location>
    </subcellularLocation>
</comment>
<dbReference type="PANTHER" id="PTHR19136:SF81">
    <property type="entry name" value="MOLYBDENUM COFACTOR GUANYLYLTRANSFERASE"/>
    <property type="match status" value="1"/>
</dbReference>
<sequence length="193" mass="20982">MNHRLPIAIAILAGGQSRRMGQDKALLKVGDTTLLERIIDVAQRLTPTVAVIGRTGERDDTRWIQDDAPGFGPLGGLKTALTHLDQPVILLACDMPRVDAAALQWLLEHARESAAEHGVATLRDGAFEPLFSFYRPALLPRIDAQLATRRLSLRRLIESGDFTRLDAPAPVGAKLLNINTPSELGALGDLESR</sequence>
<dbReference type="Pfam" id="PF12804">
    <property type="entry name" value="NTP_transf_3"/>
    <property type="match status" value="1"/>
</dbReference>
<comment type="cofactor">
    <cofactor evidence="8">
        <name>Mg(2+)</name>
        <dbReference type="ChEBI" id="CHEBI:18420"/>
    </cofactor>
</comment>
<dbReference type="Gene3D" id="3.90.550.10">
    <property type="entry name" value="Spore Coat Polysaccharide Biosynthesis Protein SpsA, Chain A"/>
    <property type="match status" value="1"/>
</dbReference>
<dbReference type="GO" id="GO:0005737">
    <property type="term" value="C:cytoplasm"/>
    <property type="evidence" value="ECO:0007669"/>
    <property type="project" value="UniProtKB-SubCell"/>
</dbReference>
<dbReference type="SUPFAM" id="SSF53448">
    <property type="entry name" value="Nucleotide-diphospho-sugar transferases"/>
    <property type="match status" value="1"/>
</dbReference>
<dbReference type="RefSeq" id="WP_111335085.1">
    <property type="nucleotide sequence ID" value="NZ_CP030032.1"/>
</dbReference>
<keyword evidence="2 8" id="KW-0808">Transferase</keyword>
<evidence type="ECO:0000256" key="3">
    <source>
        <dbReference type="ARBA" id="ARBA00022723"/>
    </source>
</evidence>
<evidence type="ECO:0000313" key="9">
    <source>
        <dbReference type="EMBL" id="AWV89976.1"/>
    </source>
</evidence>
<feature type="binding site" evidence="8">
    <location>
        <position position="24"/>
    </location>
    <ligand>
        <name>GTP</name>
        <dbReference type="ChEBI" id="CHEBI:37565"/>
    </ligand>
</feature>
<dbReference type="InterPro" id="IPR029044">
    <property type="entry name" value="Nucleotide-diphossugar_trans"/>
</dbReference>
<dbReference type="GO" id="GO:0006777">
    <property type="term" value="P:Mo-molybdopterin cofactor biosynthetic process"/>
    <property type="evidence" value="ECO:0007669"/>
    <property type="project" value="UniProtKB-KW"/>
</dbReference>
<comment type="catalytic activity">
    <reaction evidence="8">
        <text>Mo-molybdopterin + GTP + H(+) = Mo-molybdopterin guanine dinucleotide + diphosphate</text>
        <dbReference type="Rhea" id="RHEA:34243"/>
        <dbReference type="ChEBI" id="CHEBI:15378"/>
        <dbReference type="ChEBI" id="CHEBI:33019"/>
        <dbReference type="ChEBI" id="CHEBI:37565"/>
        <dbReference type="ChEBI" id="CHEBI:71302"/>
        <dbReference type="ChEBI" id="CHEBI:71310"/>
        <dbReference type="EC" id="2.7.7.77"/>
    </reaction>
</comment>
<dbReference type="InterPro" id="IPR013482">
    <property type="entry name" value="Molybde_CF_guanTrfase"/>
</dbReference>
<reference evidence="9 10" key="1">
    <citation type="submission" date="2018-06" db="EMBL/GenBank/DDBJ databases">
        <title>Lujinxingia sediminis gen. nov. sp. nov., a new facultative anaerobic member of the class Deltaproteobacteria, and proposal of Lujinxingaceae fam. nov.</title>
        <authorList>
            <person name="Guo L.-Y."/>
            <person name="Li C.-M."/>
            <person name="Wang S."/>
            <person name="Du Z.-J."/>
        </authorList>
    </citation>
    <scope>NUCLEOTIDE SEQUENCE [LARGE SCALE GENOMIC DNA]</scope>
    <source>
        <strain evidence="9 10">FA350</strain>
    </source>
</reference>
<keyword evidence="7 8" id="KW-0501">Molybdenum cofactor biosynthesis</keyword>
<evidence type="ECO:0000256" key="2">
    <source>
        <dbReference type="ARBA" id="ARBA00022679"/>
    </source>
</evidence>
<comment type="similarity">
    <text evidence="8">Belongs to the MobA family.</text>
</comment>
<keyword evidence="5 8" id="KW-0460">Magnesium</keyword>
<dbReference type="HAMAP" id="MF_00316">
    <property type="entry name" value="MobA"/>
    <property type="match status" value="1"/>
</dbReference>
<evidence type="ECO:0000256" key="5">
    <source>
        <dbReference type="ARBA" id="ARBA00022842"/>
    </source>
</evidence>
<evidence type="ECO:0000256" key="8">
    <source>
        <dbReference type="HAMAP-Rule" id="MF_00316"/>
    </source>
</evidence>
<dbReference type="Proteomes" id="UP000249799">
    <property type="component" value="Chromosome"/>
</dbReference>
<evidence type="ECO:0000256" key="7">
    <source>
        <dbReference type="ARBA" id="ARBA00023150"/>
    </source>
</evidence>
<dbReference type="GO" id="GO:0061603">
    <property type="term" value="F:molybdenum cofactor guanylyltransferase activity"/>
    <property type="evidence" value="ECO:0007669"/>
    <property type="project" value="UniProtKB-EC"/>
</dbReference>
<comment type="domain">
    <text evidence="8">The N-terminal domain determines nucleotide recognition and specific binding, while the C-terminal domain determines the specific binding to the target protein.</text>
</comment>
<feature type="binding site" evidence="8">
    <location>
        <position position="94"/>
    </location>
    <ligand>
        <name>Mg(2+)</name>
        <dbReference type="ChEBI" id="CHEBI:18420"/>
    </ligand>
</feature>
<comment type="function">
    <text evidence="8">Transfers a GMP moiety from GTP to Mo-molybdopterin (Mo-MPT) cofactor (Moco or molybdenum cofactor) to form Mo-molybdopterin guanine dinucleotide (Mo-MGD) cofactor.</text>
</comment>
<gene>
    <name evidence="8" type="primary">mobA</name>
    <name evidence="9" type="ORF">DN745_11765</name>
</gene>